<evidence type="ECO:0000313" key="2">
    <source>
        <dbReference type="Proteomes" id="UP000589036"/>
    </source>
</evidence>
<organism evidence="1 2">
    <name type="scientific">Spinactinospora alkalitolerans</name>
    <dbReference type="NCBI Taxonomy" id="687207"/>
    <lineage>
        <taxon>Bacteria</taxon>
        <taxon>Bacillati</taxon>
        <taxon>Actinomycetota</taxon>
        <taxon>Actinomycetes</taxon>
        <taxon>Streptosporangiales</taxon>
        <taxon>Nocardiopsidaceae</taxon>
        <taxon>Spinactinospora</taxon>
    </lineage>
</organism>
<proteinExistence type="predicted"/>
<dbReference type="AlphaFoldDB" id="A0A852U1X9"/>
<dbReference type="RefSeq" id="WP_179645229.1">
    <property type="nucleotide sequence ID" value="NZ_BAAAYY010000037.1"/>
</dbReference>
<gene>
    <name evidence="1" type="ORF">HDA32_004717</name>
</gene>
<dbReference type="EMBL" id="JACCCC010000001">
    <property type="protein sequence ID" value="NYE49597.1"/>
    <property type="molecule type" value="Genomic_DNA"/>
</dbReference>
<reference evidence="1 2" key="1">
    <citation type="submission" date="2020-07" db="EMBL/GenBank/DDBJ databases">
        <title>Sequencing the genomes of 1000 actinobacteria strains.</title>
        <authorList>
            <person name="Klenk H.-P."/>
        </authorList>
    </citation>
    <scope>NUCLEOTIDE SEQUENCE [LARGE SCALE GENOMIC DNA]</scope>
    <source>
        <strain evidence="1 2">CXB654</strain>
    </source>
</reference>
<dbReference type="Proteomes" id="UP000589036">
    <property type="component" value="Unassembled WGS sequence"/>
</dbReference>
<evidence type="ECO:0000313" key="1">
    <source>
        <dbReference type="EMBL" id="NYE49597.1"/>
    </source>
</evidence>
<comment type="caution">
    <text evidence="1">The sequence shown here is derived from an EMBL/GenBank/DDBJ whole genome shotgun (WGS) entry which is preliminary data.</text>
</comment>
<accession>A0A852U1X9</accession>
<sequence>MIIPSSVGRPSAVMATTWLPRDAAEPEHWHTVPALTVRGVHPFLTEERDLQINITEGAPEVIRELSFDGANWRLSPPPGWGAEYGDHIVSRALPGELDPAVRYRVRHVVGPEGCYLGLEAA</sequence>
<keyword evidence="2" id="KW-1185">Reference proteome</keyword>
<name>A0A852U1X9_9ACTN</name>
<protein>
    <submittedName>
        <fullName evidence="1">Uncharacterized protein</fullName>
    </submittedName>
</protein>